<dbReference type="AlphaFoldDB" id="A0A1L7CIU3"/>
<dbReference type="InterPro" id="IPR006311">
    <property type="entry name" value="TAT_signal"/>
</dbReference>
<sequence length="122" mass="12303">MCSRRSFLVATATTAAGALLAACANQGSEPNVTVDAAEVPVGSALVVGEYIITQPEEGVFHAFSARCPHQGAKVSFVDGDKVVCPAHGSVFSIKDGAVISGPSRDGLAAAKLSNKGTELSVS</sequence>
<keyword evidence="5" id="KW-0732">Signal</keyword>
<dbReference type="InterPro" id="IPR017941">
    <property type="entry name" value="Rieske_2Fe-2S"/>
</dbReference>
<feature type="signal peptide" evidence="5">
    <location>
        <begin position="1"/>
        <end position="21"/>
    </location>
</feature>
<evidence type="ECO:0000256" key="1">
    <source>
        <dbReference type="ARBA" id="ARBA00022714"/>
    </source>
</evidence>
<keyword evidence="3" id="KW-0408">Iron</keyword>
<dbReference type="STRING" id="1431546.CAQU_12595"/>
<dbReference type="Pfam" id="PF00355">
    <property type="entry name" value="Rieske"/>
    <property type="match status" value="1"/>
</dbReference>
<accession>A0A1L7CIU3</accession>
<evidence type="ECO:0000256" key="2">
    <source>
        <dbReference type="ARBA" id="ARBA00022723"/>
    </source>
</evidence>
<evidence type="ECO:0000256" key="5">
    <source>
        <dbReference type="SAM" id="SignalP"/>
    </source>
</evidence>
<dbReference type="GO" id="GO:0051537">
    <property type="term" value="F:2 iron, 2 sulfur cluster binding"/>
    <property type="evidence" value="ECO:0007669"/>
    <property type="project" value="UniProtKB-KW"/>
</dbReference>
<evidence type="ECO:0000256" key="3">
    <source>
        <dbReference type="ARBA" id="ARBA00023004"/>
    </source>
</evidence>
<organism evidence="7 8">
    <name type="scientific">Corynebacterium aquilae DSM 44791</name>
    <dbReference type="NCBI Taxonomy" id="1431546"/>
    <lineage>
        <taxon>Bacteria</taxon>
        <taxon>Bacillati</taxon>
        <taxon>Actinomycetota</taxon>
        <taxon>Actinomycetes</taxon>
        <taxon>Mycobacteriales</taxon>
        <taxon>Corynebacteriaceae</taxon>
        <taxon>Corynebacterium</taxon>
    </lineage>
</organism>
<keyword evidence="2" id="KW-0479">Metal-binding</keyword>
<dbReference type="KEGG" id="caqu:CAQU_12595"/>
<dbReference type="Proteomes" id="UP000185478">
    <property type="component" value="Chromosome"/>
</dbReference>
<dbReference type="GO" id="GO:0016705">
    <property type="term" value="F:oxidoreductase activity, acting on paired donors, with incorporation or reduction of molecular oxygen"/>
    <property type="evidence" value="ECO:0007669"/>
    <property type="project" value="UniProtKB-ARBA"/>
</dbReference>
<dbReference type="SUPFAM" id="SSF50022">
    <property type="entry name" value="ISP domain"/>
    <property type="match status" value="1"/>
</dbReference>
<dbReference type="Gene3D" id="2.102.10.10">
    <property type="entry name" value="Rieske [2Fe-2S] iron-sulphur domain"/>
    <property type="match status" value="1"/>
</dbReference>
<dbReference type="PROSITE" id="PS51296">
    <property type="entry name" value="RIESKE"/>
    <property type="match status" value="1"/>
</dbReference>
<evidence type="ECO:0000256" key="4">
    <source>
        <dbReference type="ARBA" id="ARBA00023014"/>
    </source>
</evidence>
<keyword evidence="1" id="KW-0001">2Fe-2S</keyword>
<dbReference type="CDD" id="cd03467">
    <property type="entry name" value="Rieske"/>
    <property type="match status" value="1"/>
</dbReference>
<dbReference type="PROSITE" id="PS51318">
    <property type="entry name" value="TAT"/>
    <property type="match status" value="1"/>
</dbReference>
<name>A0A1L7CIU3_9CORY</name>
<dbReference type="NCBIfam" id="TIGR01409">
    <property type="entry name" value="TAT_signal_seq"/>
    <property type="match status" value="1"/>
</dbReference>
<dbReference type="InterPro" id="IPR036922">
    <property type="entry name" value="Rieske_2Fe-2S_sf"/>
</dbReference>
<keyword evidence="8" id="KW-1185">Reference proteome</keyword>
<reference evidence="7 8" key="1">
    <citation type="submission" date="2014-08" db="EMBL/GenBank/DDBJ databases">
        <title>Complete genome sequence of Corynebacterium aquilae S-613T(T) (=DSM 44791(T)), isolated from the choana of a healthy golden eagle.</title>
        <authorList>
            <person name="Ruckert C."/>
            <person name="Albersmeier A."/>
            <person name="Winkler A."/>
            <person name="Kalinowski J."/>
        </authorList>
    </citation>
    <scope>NUCLEOTIDE SEQUENCE [LARGE SCALE GENOMIC DNA]</scope>
    <source>
        <strain evidence="7 8">S-613</strain>
    </source>
</reference>
<dbReference type="GO" id="GO:0004497">
    <property type="term" value="F:monooxygenase activity"/>
    <property type="evidence" value="ECO:0007669"/>
    <property type="project" value="UniProtKB-ARBA"/>
</dbReference>
<evidence type="ECO:0000259" key="6">
    <source>
        <dbReference type="PROSITE" id="PS51296"/>
    </source>
</evidence>
<proteinExistence type="predicted"/>
<feature type="chain" id="PRO_5038566606" evidence="5">
    <location>
        <begin position="22"/>
        <end position="122"/>
    </location>
</feature>
<evidence type="ECO:0000313" key="8">
    <source>
        <dbReference type="Proteomes" id="UP000185478"/>
    </source>
</evidence>
<dbReference type="EMBL" id="CP009245">
    <property type="protein sequence ID" value="APT85735.1"/>
    <property type="molecule type" value="Genomic_DNA"/>
</dbReference>
<feature type="domain" description="Rieske" evidence="6">
    <location>
        <begin position="31"/>
        <end position="121"/>
    </location>
</feature>
<gene>
    <name evidence="7" type="ORF">CAQU_12595</name>
</gene>
<evidence type="ECO:0000313" key="7">
    <source>
        <dbReference type="EMBL" id="APT85735.1"/>
    </source>
</evidence>
<keyword evidence="4" id="KW-0411">Iron-sulfur</keyword>
<protein>
    <submittedName>
        <fullName evidence="7">Iron-sulfur protein</fullName>
    </submittedName>
</protein>
<dbReference type="GO" id="GO:0046872">
    <property type="term" value="F:metal ion binding"/>
    <property type="evidence" value="ECO:0007669"/>
    <property type="project" value="UniProtKB-KW"/>
</dbReference>
<dbReference type="PROSITE" id="PS51257">
    <property type="entry name" value="PROKAR_LIPOPROTEIN"/>
    <property type="match status" value="1"/>
</dbReference>
<dbReference type="InterPro" id="IPR019546">
    <property type="entry name" value="TAT_signal_bac_arc"/>
</dbReference>